<proteinExistence type="predicted"/>
<name>A0ABT5SZM5_9PSEU</name>
<dbReference type="InterPro" id="IPR018724">
    <property type="entry name" value="2OG-Fe_dioxygenase"/>
</dbReference>
<dbReference type="Proteomes" id="UP001300763">
    <property type="component" value="Unassembled WGS sequence"/>
</dbReference>
<dbReference type="Pfam" id="PF10014">
    <property type="entry name" value="2OG-Fe_Oxy_2"/>
    <property type="match status" value="1"/>
</dbReference>
<keyword evidence="2" id="KW-0223">Dioxygenase</keyword>
<dbReference type="RefSeq" id="WP_274202844.1">
    <property type="nucleotide sequence ID" value="NZ_JAQZAO010000012.1"/>
</dbReference>
<evidence type="ECO:0000313" key="2">
    <source>
        <dbReference type="EMBL" id="MDD7968310.1"/>
    </source>
</evidence>
<evidence type="ECO:0000256" key="1">
    <source>
        <dbReference type="SAM" id="MobiDB-lite"/>
    </source>
</evidence>
<feature type="compositionally biased region" description="Low complexity" evidence="1">
    <location>
        <begin position="11"/>
        <end position="20"/>
    </location>
</feature>
<dbReference type="GO" id="GO:0051213">
    <property type="term" value="F:dioxygenase activity"/>
    <property type="evidence" value="ECO:0007669"/>
    <property type="project" value="UniProtKB-KW"/>
</dbReference>
<organism evidence="2 3">
    <name type="scientific">Actinomycetospora lemnae</name>
    <dbReference type="NCBI Taxonomy" id="3019891"/>
    <lineage>
        <taxon>Bacteria</taxon>
        <taxon>Bacillati</taxon>
        <taxon>Actinomycetota</taxon>
        <taxon>Actinomycetes</taxon>
        <taxon>Pseudonocardiales</taxon>
        <taxon>Pseudonocardiaceae</taxon>
        <taxon>Actinomycetospora</taxon>
    </lineage>
</organism>
<protein>
    <submittedName>
        <fullName evidence="2">2OG-Fe dioxygenase family protein</fullName>
    </submittedName>
</protein>
<comment type="caution">
    <text evidence="2">The sequence shown here is derived from an EMBL/GenBank/DDBJ whole genome shotgun (WGS) entry which is preliminary data.</text>
</comment>
<feature type="region of interest" description="Disordered" evidence="1">
    <location>
        <begin position="1"/>
        <end position="25"/>
    </location>
</feature>
<evidence type="ECO:0000313" key="3">
    <source>
        <dbReference type="Proteomes" id="UP001300763"/>
    </source>
</evidence>
<sequence>MRVTSEHRTPRTPATEAATDTGDDPVLDRARAAVVDPGAHVVPGADVLRLLAADETRWAAFADHWDDLAADPYAARSGTERRRRYGRFAVTPDGRRELTPHGEFRQPADTNPLFVDEGRAFEPLTEAFLTDPILEGVLALLGGIAAALDDPPRWDVHVHPFRVLGSADSRGDATPEGRHQDGVTLVSSLLVDRGNATGGTSTVVDGDGREILTTTLAEHGTLLVGDDRRTWHGVDPIRPVDPAKPARRDVLVVTFMRAGGDA</sequence>
<gene>
    <name evidence="2" type="ORF">PGB27_23450</name>
</gene>
<dbReference type="EMBL" id="JAQZAO010000012">
    <property type="protein sequence ID" value="MDD7968310.1"/>
    <property type="molecule type" value="Genomic_DNA"/>
</dbReference>
<keyword evidence="3" id="KW-1185">Reference proteome</keyword>
<keyword evidence="2" id="KW-0560">Oxidoreductase</keyword>
<dbReference type="Gene3D" id="2.60.120.620">
    <property type="entry name" value="q2cbj1_9rhob like domain"/>
    <property type="match status" value="1"/>
</dbReference>
<reference evidence="2 3" key="1">
    <citation type="submission" date="2023-02" db="EMBL/GenBank/DDBJ databases">
        <title>Genome sequencing required for Actinomycetospora new species description.</title>
        <authorList>
            <person name="Saimee Y."/>
            <person name="Duangmal K."/>
        </authorList>
    </citation>
    <scope>NUCLEOTIDE SEQUENCE [LARGE SCALE GENOMIC DNA]</scope>
    <source>
        <strain evidence="2 3">DW7H6</strain>
    </source>
</reference>
<accession>A0ABT5SZM5</accession>